<dbReference type="EMBL" id="WAGX01000005">
    <property type="protein sequence ID" value="KAB1438608.1"/>
    <property type="molecule type" value="Genomic_DNA"/>
</dbReference>
<evidence type="ECO:0000256" key="2">
    <source>
        <dbReference type="SAM" id="Phobius"/>
    </source>
</evidence>
<gene>
    <name evidence="3" type="ORF">F7O84_13850</name>
</gene>
<keyword evidence="4" id="KW-1185">Reference proteome</keyword>
<protein>
    <submittedName>
        <fullName evidence="3">Uncharacterized protein</fullName>
    </submittedName>
</protein>
<feature type="transmembrane region" description="Helical" evidence="2">
    <location>
        <begin position="136"/>
        <end position="155"/>
    </location>
</feature>
<name>A0A7V7QL37_9FIRM</name>
<proteinExistence type="predicted"/>
<dbReference type="Proteomes" id="UP000461768">
    <property type="component" value="Unassembled WGS sequence"/>
</dbReference>
<organism evidence="3 4">
    <name type="scientific">Candidatus Galacturonatibacter soehngenii</name>
    <dbReference type="NCBI Taxonomy" id="2307010"/>
    <lineage>
        <taxon>Bacteria</taxon>
        <taxon>Bacillati</taxon>
        <taxon>Bacillota</taxon>
        <taxon>Clostridia</taxon>
        <taxon>Lachnospirales</taxon>
        <taxon>Lachnospiraceae</taxon>
        <taxon>Candidatus Galacturonatibacter</taxon>
    </lineage>
</organism>
<reference evidence="3 4" key="1">
    <citation type="submission" date="2019-09" db="EMBL/GenBank/DDBJ databases">
        <authorList>
            <person name="Valk L.C."/>
        </authorList>
    </citation>
    <scope>NUCLEOTIDE SEQUENCE [LARGE SCALE GENOMIC DNA]</scope>
    <source>
        <strain evidence="3">GalUA</strain>
    </source>
</reference>
<keyword evidence="1" id="KW-0175">Coiled coil</keyword>
<keyword evidence="2" id="KW-1133">Transmembrane helix</keyword>
<keyword evidence="2" id="KW-0472">Membrane</keyword>
<reference evidence="3 4" key="2">
    <citation type="submission" date="2020-02" db="EMBL/GenBank/DDBJ databases">
        <title>Candidatus Galacturonibacter soehngenii shows hetero-acetogenic catabolism of galacturonic acid but lacks a canonical carbon monoxide dehydrogenase/acetyl-CoA synthase complex.</title>
        <authorList>
            <person name="Diender M."/>
            <person name="Stouten G.R."/>
            <person name="Petersen J.F."/>
            <person name="Nielsen P.H."/>
            <person name="Dueholm M.S."/>
            <person name="Pronk J.T."/>
            <person name="Van Loosdrecht M.C.M."/>
        </authorList>
    </citation>
    <scope>NUCLEOTIDE SEQUENCE [LARGE SCALE GENOMIC DNA]</scope>
    <source>
        <strain evidence="3">GalUA</strain>
    </source>
</reference>
<dbReference type="OrthoDB" id="2049216at2"/>
<sequence length="156" mass="18089">MAGLMDMISNRDTNLDKSIAETTMQCLREMRKQTSENVELVKRINSLVEASITKIKGIEVKANEQNIDQKEMEELKKELKDIRQEFFDELTLLKNQLAEESSKENAKLYKSIKGLLEEYDENQERKMRALGRINKLIVWFLVLITALLITNILGVI</sequence>
<dbReference type="AlphaFoldDB" id="A0A7V7QL37"/>
<evidence type="ECO:0000313" key="4">
    <source>
        <dbReference type="Proteomes" id="UP000461768"/>
    </source>
</evidence>
<evidence type="ECO:0000256" key="1">
    <source>
        <dbReference type="SAM" id="Coils"/>
    </source>
</evidence>
<dbReference type="RefSeq" id="WP_151146321.1">
    <property type="nucleotide sequence ID" value="NZ_WAGX01000005.1"/>
</dbReference>
<keyword evidence="2" id="KW-0812">Transmembrane</keyword>
<comment type="caution">
    <text evidence="3">The sequence shown here is derived from an EMBL/GenBank/DDBJ whole genome shotgun (WGS) entry which is preliminary data.</text>
</comment>
<accession>A0A7V7QL37</accession>
<feature type="coiled-coil region" evidence="1">
    <location>
        <begin position="58"/>
        <end position="96"/>
    </location>
</feature>
<evidence type="ECO:0000313" key="3">
    <source>
        <dbReference type="EMBL" id="KAB1438608.1"/>
    </source>
</evidence>